<organism evidence="2">
    <name type="scientific">viral metagenome</name>
    <dbReference type="NCBI Taxonomy" id="1070528"/>
    <lineage>
        <taxon>unclassified sequences</taxon>
        <taxon>metagenomes</taxon>
        <taxon>organismal metagenomes</taxon>
    </lineage>
</organism>
<evidence type="ECO:0000313" key="2">
    <source>
        <dbReference type="EMBL" id="QHU33911.1"/>
    </source>
</evidence>
<name>A0A6C0LVY0_9ZZZZ</name>
<feature type="region of interest" description="Disordered" evidence="1">
    <location>
        <begin position="123"/>
        <end position="148"/>
    </location>
</feature>
<reference evidence="2" key="1">
    <citation type="journal article" date="2020" name="Nature">
        <title>Giant virus diversity and host interactions through global metagenomics.</title>
        <authorList>
            <person name="Schulz F."/>
            <person name="Roux S."/>
            <person name="Paez-Espino D."/>
            <person name="Jungbluth S."/>
            <person name="Walsh D.A."/>
            <person name="Denef V.J."/>
            <person name="McMahon K.D."/>
            <person name="Konstantinidis K.T."/>
            <person name="Eloe-Fadrosh E.A."/>
            <person name="Kyrpides N.C."/>
            <person name="Woyke T."/>
        </authorList>
    </citation>
    <scope>NUCLEOTIDE SEQUENCE</scope>
    <source>
        <strain evidence="2">GVMAG-S-1016704-142</strain>
    </source>
</reference>
<protein>
    <submittedName>
        <fullName evidence="2">Uncharacterized protein</fullName>
    </submittedName>
</protein>
<dbReference type="AlphaFoldDB" id="A0A6C0LVY0"/>
<dbReference type="EMBL" id="MN740565">
    <property type="protein sequence ID" value="QHU33911.1"/>
    <property type="molecule type" value="Genomic_DNA"/>
</dbReference>
<evidence type="ECO:0000256" key="1">
    <source>
        <dbReference type="SAM" id="MobiDB-lite"/>
    </source>
</evidence>
<feature type="compositionally biased region" description="Acidic residues" evidence="1">
    <location>
        <begin position="135"/>
        <end position="146"/>
    </location>
</feature>
<proteinExistence type="predicted"/>
<sequence length="164" mass="19163">MTSLKYAVLMETSSVDFESWYYFVKYNGNEEELKNISTQFSKIETPTVYDDINIFDIDVVNLVNEQTASDIIMLELNSVSYHRKFDGVLKNVDFDFEEDDNDMHRLYKIFDVLGNGNIDEYISDEDIPDNHQLSDDDNSSTEDLDIDTDKLPECFNGLNMKKYR</sequence>
<accession>A0A6C0LVY0</accession>